<dbReference type="SUPFAM" id="SSF54909">
    <property type="entry name" value="Dimeric alpha+beta barrel"/>
    <property type="match status" value="1"/>
</dbReference>
<dbReference type="PROSITE" id="PS51725">
    <property type="entry name" value="ABM"/>
    <property type="match status" value="1"/>
</dbReference>
<sequence>MIYEVAEITVKPGEEASFEDGVARAAPLFLRAKGCHGLNLQRVVEDPSVYRLVVQWETVEYHTVDFRDSDDFQEWRRLVGSFFANPPVVTHTAVTASYQVS</sequence>
<proteinExistence type="predicted"/>
<dbReference type="RefSeq" id="WP_111850948.1">
    <property type="nucleotide sequence ID" value="NZ_QDFR01000015.1"/>
</dbReference>
<dbReference type="Proteomes" id="UP000244335">
    <property type="component" value="Unassembled WGS sequence"/>
</dbReference>
<name>A0AA92BZI8_RHIRH</name>
<evidence type="ECO:0000313" key="3">
    <source>
        <dbReference type="Proteomes" id="UP000244335"/>
    </source>
</evidence>
<organism evidence="2 3">
    <name type="scientific">Rhizobium rhizogenes</name>
    <name type="common">Agrobacterium rhizogenes</name>
    <dbReference type="NCBI Taxonomy" id="359"/>
    <lineage>
        <taxon>Bacteria</taxon>
        <taxon>Pseudomonadati</taxon>
        <taxon>Pseudomonadota</taxon>
        <taxon>Alphaproteobacteria</taxon>
        <taxon>Hyphomicrobiales</taxon>
        <taxon>Rhizobiaceae</taxon>
        <taxon>Rhizobium/Agrobacterium group</taxon>
        <taxon>Rhizobium</taxon>
    </lineage>
</organism>
<comment type="caution">
    <text evidence="2">The sequence shown here is derived from an EMBL/GenBank/DDBJ whole genome shotgun (WGS) entry which is preliminary data.</text>
</comment>
<dbReference type="InterPro" id="IPR007138">
    <property type="entry name" value="ABM_dom"/>
</dbReference>
<dbReference type="AlphaFoldDB" id="A0AA92BZI8"/>
<evidence type="ECO:0000313" key="2">
    <source>
        <dbReference type="EMBL" id="PVE49943.1"/>
    </source>
</evidence>
<keyword evidence="2" id="KW-0560">Oxidoreductase</keyword>
<dbReference type="GO" id="GO:0004497">
    <property type="term" value="F:monooxygenase activity"/>
    <property type="evidence" value="ECO:0007669"/>
    <property type="project" value="UniProtKB-KW"/>
</dbReference>
<dbReference type="GeneID" id="301040921"/>
<dbReference type="Pfam" id="PF03992">
    <property type="entry name" value="ABM"/>
    <property type="match status" value="1"/>
</dbReference>
<feature type="domain" description="ABM" evidence="1">
    <location>
        <begin position="2"/>
        <end position="92"/>
    </location>
</feature>
<accession>A0AA92BZI8</accession>
<dbReference type="EMBL" id="QDFR01000015">
    <property type="protein sequence ID" value="PVE49943.1"/>
    <property type="molecule type" value="Genomic_DNA"/>
</dbReference>
<evidence type="ECO:0000259" key="1">
    <source>
        <dbReference type="PROSITE" id="PS51725"/>
    </source>
</evidence>
<dbReference type="Gene3D" id="3.30.70.100">
    <property type="match status" value="1"/>
</dbReference>
<reference evidence="2 3" key="1">
    <citation type="submission" date="2018-04" db="EMBL/GenBank/DDBJ databases">
        <authorList>
            <person name="Hagen T."/>
        </authorList>
    </citation>
    <scope>NUCLEOTIDE SEQUENCE [LARGE SCALE GENOMIC DNA]</scope>
    <source>
        <strain evidence="2 3">TPD7009</strain>
    </source>
</reference>
<dbReference type="InterPro" id="IPR011008">
    <property type="entry name" value="Dimeric_a/b-barrel"/>
</dbReference>
<gene>
    <name evidence="2" type="ORF">DC430_23405</name>
</gene>
<keyword evidence="2" id="KW-0503">Monooxygenase</keyword>
<protein>
    <submittedName>
        <fullName evidence="2">Antibiotic biosynthesis monooxygenase</fullName>
    </submittedName>
</protein>